<dbReference type="AlphaFoldDB" id="D6BIU0"/>
<dbReference type="PANTHER" id="PTHR30548">
    <property type="entry name" value="2-HYDROXYGLUTARYL-COA DEHYDRATASE, D-COMPONENT-RELATED"/>
    <property type="match status" value="1"/>
</dbReference>
<accession>D6BIU0</accession>
<reference evidence="6" key="1">
    <citation type="submission" date="2009-02" db="EMBL/GenBank/DDBJ databases">
        <title>The Genome Sequence of Shigella sp. D9.</title>
        <authorList>
            <consortium name="The Broad Institute Genome Sequencing Platform"/>
            <person name="Ward D."/>
            <person name="Young S.K."/>
            <person name="Kodira C.D."/>
            <person name="Zeng Q."/>
            <person name="Koehrsen M."/>
            <person name="Alvarado L."/>
            <person name="Berlin A."/>
            <person name="Borenstein D."/>
            <person name="Chen Z."/>
            <person name="Engels R."/>
            <person name="Freedman E."/>
            <person name="Gellesch M."/>
            <person name="Goldberg J."/>
            <person name="Griggs A."/>
            <person name="Gujja S."/>
            <person name="Heiman D."/>
            <person name="Hepburn T."/>
            <person name="Howarth C."/>
            <person name="Jen D."/>
            <person name="Larson L."/>
            <person name="Lewis B."/>
            <person name="Mehta T."/>
            <person name="Park D."/>
            <person name="Pearson M."/>
            <person name="Roberts A."/>
            <person name="Saif S."/>
            <person name="Shea T."/>
            <person name="Shenoy N."/>
            <person name="Sisk P."/>
            <person name="Stolte C."/>
            <person name="Sykes S."/>
            <person name="Walk T."/>
            <person name="White J."/>
            <person name="Yandava C."/>
            <person name="Allen-Vercoe E."/>
            <person name="Strauss J."/>
            <person name="Sibley C."/>
            <person name="White A."/>
            <person name="Ambrose C."/>
            <person name="Lander E."/>
            <person name="Nusbaum C."/>
            <person name="Galagan J."/>
            <person name="Birren B."/>
        </authorList>
    </citation>
    <scope>NUCLEOTIDE SEQUENCE [LARGE SCALE GENOMIC DNA]</scope>
    <source>
        <strain evidence="6">D11</strain>
    </source>
</reference>
<dbReference type="Gene3D" id="3.40.50.11900">
    <property type="match status" value="1"/>
</dbReference>
<organism evidence="5 6">
    <name type="scientific">Fusobacterium animalis D11</name>
    <dbReference type="NCBI Taxonomy" id="556264"/>
    <lineage>
        <taxon>Bacteria</taxon>
        <taxon>Fusobacteriati</taxon>
        <taxon>Fusobacteriota</taxon>
        <taxon>Fusobacteriia</taxon>
        <taxon>Fusobacteriales</taxon>
        <taxon>Fusobacteriaceae</taxon>
        <taxon>Fusobacterium</taxon>
    </lineage>
</organism>
<dbReference type="Pfam" id="PF06050">
    <property type="entry name" value="HGD-D"/>
    <property type="match status" value="1"/>
</dbReference>
<evidence type="ECO:0000256" key="1">
    <source>
        <dbReference type="ARBA" id="ARBA00005806"/>
    </source>
</evidence>
<comment type="caution">
    <text evidence="5">The sequence shown here is derived from an EMBL/GenBank/DDBJ whole genome shotgun (WGS) entry which is preliminary data.</text>
</comment>
<dbReference type="GO" id="GO:0051536">
    <property type="term" value="F:iron-sulfur cluster binding"/>
    <property type="evidence" value="ECO:0007669"/>
    <property type="project" value="UniProtKB-KW"/>
</dbReference>
<dbReference type="Gene3D" id="3.40.50.11890">
    <property type="match status" value="1"/>
</dbReference>
<gene>
    <name evidence="5" type="ORF">PSAG_02123</name>
</gene>
<dbReference type="GO" id="GO:0046872">
    <property type="term" value="F:metal ion binding"/>
    <property type="evidence" value="ECO:0007669"/>
    <property type="project" value="UniProtKB-KW"/>
</dbReference>
<keyword evidence="2" id="KW-0479">Metal-binding</keyword>
<proteinExistence type="inferred from homology"/>
<evidence type="ECO:0000256" key="2">
    <source>
        <dbReference type="ARBA" id="ARBA00022723"/>
    </source>
</evidence>
<evidence type="ECO:0000313" key="6">
    <source>
        <dbReference type="Proteomes" id="UP000004650"/>
    </source>
</evidence>
<keyword evidence="3" id="KW-0408">Iron</keyword>
<dbReference type="EMBL" id="ACDS02000123">
    <property type="protein sequence ID" value="EFD82087.1"/>
    <property type="molecule type" value="Genomic_DNA"/>
</dbReference>
<dbReference type="HOGENOM" id="CLU_053697_0_0_0"/>
<dbReference type="InterPro" id="IPR010327">
    <property type="entry name" value="FldB/FldC_alpha/beta"/>
</dbReference>
<sequence>MINEILKECEYIAKNPKKVVSEYIEKNNVKAIGMVPLFGPEELVDAAGMLPVGLWGGYNVEIDLAKQYFPAFCASLANIVMELGLNGTYNMLSAVIIPGMTDTLNSLSQNWRSGVKNIPLIFMVYPQNRKLQCGIDYLVDELKFVKTKLEEIKGSPILEEDIEKSIEVYNKHRLAMREFAELAASHPITINNQNRSNVYKSSYFIPKKEHLELLNKLNEELKKIPEENYNGKRIVITGLIFDDPNLLDILEQNNLRIVGDYLAHESIQYNTDVPNEGKNSLERLANQWRDIEGFSAAYDPKKLRGKMIVELMKKQKATGAIFALMKFSDLEEYDMPICVQDIKDAGFPVISFEIEQQDSDSGQVKTRIQTFAEML</sequence>
<dbReference type="Proteomes" id="UP000004650">
    <property type="component" value="Unassembled WGS sequence"/>
</dbReference>
<comment type="similarity">
    <text evidence="1">Belongs to the FldB/FldC dehydratase alpha/beta subunit family.</text>
</comment>
<dbReference type="Gene3D" id="1.20.1270.370">
    <property type="match status" value="1"/>
</dbReference>
<keyword evidence="4" id="KW-0411">Iron-sulfur</keyword>
<dbReference type="PANTHER" id="PTHR30548:SF5">
    <property type="entry name" value="SUBUNIT OF OXYGEN-SENSITIVE 2-HYDROXYISOCAPROYL-COA DEHYDRATASE"/>
    <property type="match status" value="1"/>
</dbReference>
<evidence type="ECO:0000256" key="3">
    <source>
        <dbReference type="ARBA" id="ARBA00023004"/>
    </source>
</evidence>
<name>D6BIU0_9FUSO</name>
<evidence type="ECO:0000313" key="5">
    <source>
        <dbReference type="EMBL" id="EFD82087.1"/>
    </source>
</evidence>
<reference evidence="5 6" key="2">
    <citation type="submission" date="2013-10" db="EMBL/GenBank/DDBJ databases">
        <title>The Genome Sequence of Fusobacterium nucleatum subsp. animalis D11.</title>
        <authorList>
            <consortium name="The Broad Institute Genomics Platform"/>
            <person name="Earl A."/>
            <person name="Ward D."/>
            <person name="Feldgarden M."/>
            <person name="Gevers D."/>
            <person name="Kostic A."/>
            <person name="Garrett W."/>
            <person name="Young S.K."/>
            <person name="Zeng Q."/>
            <person name="Gargeya S."/>
            <person name="Fitzgerald M."/>
            <person name="Abouelleil A."/>
            <person name="Alvarado L."/>
            <person name="Berlin A.M."/>
            <person name="Chapman S.B."/>
            <person name="Gainer-Dewar J."/>
            <person name="Goldberg J."/>
            <person name="Gnerre S."/>
            <person name="Griggs A."/>
            <person name="Gujja S."/>
            <person name="Hansen M."/>
            <person name="Howarth C."/>
            <person name="Imamovic A."/>
            <person name="Ireland A."/>
            <person name="Larimer J."/>
            <person name="McCowan C."/>
            <person name="Murphy C."/>
            <person name="Pearson M."/>
            <person name="Poon T.W."/>
            <person name="Priest M."/>
            <person name="Roberts A."/>
            <person name="Saif S."/>
            <person name="Shea T."/>
            <person name="Sykes S."/>
            <person name="Wortman J."/>
            <person name="Nusbaum C."/>
            <person name="Birren B."/>
        </authorList>
    </citation>
    <scope>NUCLEOTIDE SEQUENCE [LARGE SCALE GENOMIC DNA]</scope>
    <source>
        <strain evidence="5 6">D11</strain>
    </source>
</reference>
<protein>
    <submittedName>
        <fullName evidence="5">Uncharacterized protein</fullName>
    </submittedName>
</protein>
<evidence type="ECO:0000256" key="4">
    <source>
        <dbReference type="ARBA" id="ARBA00023014"/>
    </source>
</evidence>